<dbReference type="SMART" id="SM00115">
    <property type="entry name" value="CASc"/>
    <property type="match status" value="1"/>
</dbReference>
<comment type="similarity">
    <text evidence="1 2">Belongs to the peptidase C14A family.</text>
</comment>
<evidence type="ECO:0000259" key="4">
    <source>
        <dbReference type="PROSITE" id="PS50208"/>
    </source>
</evidence>
<accession>A0A4S2K9E2</accession>
<dbReference type="InterPro" id="IPR016129">
    <property type="entry name" value="Caspase_his_AS"/>
</dbReference>
<dbReference type="Gene3D" id="3.40.50.1460">
    <property type="match status" value="1"/>
</dbReference>
<dbReference type="PANTHER" id="PTHR10454">
    <property type="entry name" value="CASPASE"/>
    <property type="match status" value="1"/>
</dbReference>
<dbReference type="SUPFAM" id="SSF52129">
    <property type="entry name" value="Caspase-like"/>
    <property type="match status" value="1"/>
</dbReference>
<dbReference type="GO" id="GO:0004197">
    <property type="term" value="F:cysteine-type endopeptidase activity"/>
    <property type="evidence" value="ECO:0007669"/>
    <property type="project" value="InterPro"/>
</dbReference>
<dbReference type="GO" id="GO:0006915">
    <property type="term" value="P:apoptotic process"/>
    <property type="evidence" value="ECO:0007669"/>
    <property type="project" value="TreeGrafter"/>
</dbReference>
<protein>
    <submittedName>
        <fullName evidence="5">Putative caspase</fullName>
    </submittedName>
</protein>
<dbReference type="InterPro" id="IPR001309">
    <property type="entry name" value="Pept_C14_p20"/>
</dbReference>
<sequence>MSHPKRGMAIIFNHSNFKKNLKATDRPGTFKDTEGLEKILTKLKFEVIMCLNFTLKEIKDTLRKAALRDHTESDCIMVIVLSHGRFGKVLAFDTLYDVNTLPKYFTGDNCPTLAGKPKMFYISACGGNEEDHECLCSELEKNAEKLDILTILTNVARQIAFYYESKKREQTEEQITIPQKRKQVPYITSTLTRTLQFTGTNI</sequence>
<dbReference type="InterPro" id="IPR029030">
    <property type="entry name" value="Caspase-like_dom_sf"/>
</dbReference>
<dbReference type="PROSITE" id="PS50207">
    <property type="entry name" value="CASPASE_P10"/>
    <property type="match status" value="1"/>
</dbReference>
<dbReference type="InterPro" id="IPR002398">
    <property type="entry name" value="Pept_C14"/>
</dbReference>
<dbReference type="InterPro" id="IPR002138">
    <property type="entry name" value="Pept_C14_p10"/>
</dbReference>
<feature type="domain" description="Caspase family p10" evidence="3">
    <location>
        <begin position="133"/>
        <end position="199"/>
    </location>
</feature>
<dbReference type="PROSITE" id="PS01121">
    <property type="entry name" value="CASPASE_HIS"/>
    <property type="match status" value="1"/>
</dbReference>
<evidence type="ECO:0000256" key="1">
    <source>
        <dbReference type="ARBA" id="ARBA00010134"/>
    </source>
</evidence>
<feature type="domain" description="Caspase family p20" evidence="4">
    <location>
        <begin position="5"/>
        <end position="129"/>
    </location>
</feature>
<dbReference type="EMBL" id="QBLH01003027">
    <property type="protein sequence ID" value="TGZ45913.1"/>
    <property type="molecule type" value="Genomic_DNA"/>
</dbReference>
<dbReference type="PANTHER" id="PTHR10454:SF232">
    <property type="entry name" value="AT03047P-RELATED"/>
    <property type="match status" value="1"/>
</dbReference>
<dbReference type="InterPro" id="IPR011600">
    <property type="entry name" value="Pept_C14_caspase"/>
</dbReference>
<organism evidence="5 6">
    <name type="scientific">Temnothorax longispinosus</name>
    <dbReference type="NCBI Taxonomy" id="300112"/>
    <lineage>
        <taxon>Eukaryota</taxon>
        <taxon>Metazoa</taxon>
        <taxon>Ecdysozoa</taxon>
        <taxon>Arthropoda</taxon>
        <taxon>Hexapoda</taxon>
        <taxon>Insecta</taxon>
        <taxon>Pterygota</taxon>
        <taxon>Neoptera</taxon>
        <taxon>Endopterygota</taxon>
        <taxon>Hymenoptera</taxon>
        <taxon>Apocrita</taxon>
        <taxon>Aculeata</taxon>
        <taxon>Formicoidea</taxon>
        <taxon>Formicidae</taxon>
        <taxon>Myrmicinae</taxon>
        <taxon>Temnothorax</taxon>
    </lineage>
</organism>
<evidence type="ECO:0000313" key="5">
    <source>
        <dbReference type="EMBL" id="TGZ45913.1"/>
    </source>
</evidence>
<gene>
    <name evidence="5" type="ORF">DBV15_02747</name>
</gene>
<comment type="caution">
    <text evidence="5">The sequence shown here is derived from an EMBL/GenBank/DDBJ whole genome shotgun (WGS) entry which is preliminary data.</text>
</comment>
<dbReference type="Pfam" id="PF00656">
    <property type="entry name" value="Peptidase_C14"/>
    <property type="match status" value="2"/>
</dbReference>
<dbReference type="PRINTS" id="PR00376">
    <property type="entry name" value="IL1BCENZYME"/>
</dbReference>
<dbReference type="Gene3D" id="3.30.70.1470">
    <property type="entry name" value="Caspase-like"/>
    <property type="match status" value="1"/>
</dbReference>
<dbReference type="GO" id="GO:0006508">
    <property type="term" value="P:proteolysis"/>
    <property type="evidence" value="ECO:0007669"/>
    <property type="project" value="InterPro"/>
</dbReference>
<keyword evidence="6" id="KW-1185">Reference proteome</keyword>
<evidence type="ECO:0000259" key="3">
    <source>
        <dbReference type="PROSITE" id="PS50207"/>
    </source>
</evidence>
<dbReference type="STRING" id="300112.A0A4S2K9E2"/>
<name>A0A4S2K9E2_9HYME</name>
<evidence type="ECO:0000256" key="2">
    <source>
        <dbReference type="RuleBase" id="RU003971"/>
    </source>
</evidence>
<evidence type="ECO:0000313" key="6">
    <source>
        <dbReference type="Proteomes" id="UP000310200"/>
    </source>
</evidence>
<proteinExistence type="inferred from homology"/>
<dbReference type="InterPro" id="IPR015917">
    <property type="entry name" value="Pept_C14A"/>
</dbReference>
<dbReference type="GO" id="GO:0043525">
    <property type="term" value="P:positive regulation of neuron apoptotic process"/>
    <property type="evidence" value="ECO:0007669"/>
    <property type="project" value="TreeGrafter"/>
</dbReference>
<reference evidence="5 6" key="1">
    <citation type="journal article" date="2019" name="Philos. Trans. R. Soc. Lond., B, Biol. Sci.">
        <title>Ant behaviour and brain gene expression of defending hosts depend on the ecological success of the intruding social parasite.</title>
        <authorList>
            <person name="Kaur R."/>
            <person name="Stoldt M."/>
            <person name="Jongepier E."/>
            <person name="Feldmeyer B."/>
            <person name="Menzel F."/>
            <person name="Bornberg-Bauer E."/>
            <person name="Foitzik S."/>
        </authorList>
    </citation>
    <scope>NUCLEOTIDE SEQUENCE [LARGE SCALE GENOMIC DNA]</scope>
    <source>
        <tissue evidence="5">Whole body</tissue>
    </source>
</reference>
<dbReference type="Proteomes" id="UP000310200">
    <property type="component" value="Unassembled WGS sequence"/>
</dbReference>
<dbReference type="GO" id="GO:0005737">
    <property type="term" value="C:cytoplasm"/>
    <property type="evidence" value="ECO:0007669"/>
    <property type="project" value="TreeGrafter"/>
</dbReference>
<dbReference type="AlphaFoldDB" id="A0A4S2K9E2"/>
<dbReference type="PROSITE" id="PS50208">
    <property type="entry name" value="CASPASE_P20"/>
    <property type="match status" value="1"/>
</dbReference>